<dbReference type="InterPro" id="IPR036249">
    <property type="entry name" value="Thioredoxin-like_sf"/>
</dbReference>
<dbReference type="PROSITE" id="PS51352">
    <property type="entry name" value="THIOREDOXIN_2"/>
    <property type="match status" value="1"/>
</dbReference>
<organism evidence="3 4">
    <name type="scientific">Pseudokineococcus basanitobsidens</name>
    <dbReference type="NCBI Taxonomy" id="1926649"/>
    <lineage>
        <taxon>Bacteria</taxon>
        <taxon>Bacillati</taxon>
        <taxon>Actinomycetota</taxon>
        <taxon>Actinomycetes</taxon>
        <taxon>Kineosporiales</taxon>
        <taxon>Kineosporiaceae</taxon>
        <taxon>Pseudokineococcus</taxon>
    </lineage>
</organism>
<sequence length="285" mass="30520">MSTRTAGTARSARTPRTRAPELVGRRWVGTDGRVLRLADLRGRFVLLDFWTSCCVNCLHVLSELRDLEERWAAELVVVGVHSPKFPHEAEPDVLDDAVRRYEVHHPVLDDADMATWQAYAARAWPTLVLVDPTGYVVASLSGEGHAHGLDALLTELVAEHDERGTLVRGERLFTPLPRRRRTTACVTPAALSSCPSASAAGSSSRTPGTTASRCSTTTSPCCGPSARGPAASSTATPRPRPSRSRRACACCPTTWPRAWVSTSSSRTARTTPSAASGSGAAPPAW</sequence>
<dbReference type="RefSeq" id="WP_339573486.1">
    <property type="nucleotide sequence ID" value="NZ_JBBIAA010000001.1"/>
</dbReference>
<accession>A0ABU8RGB2</accession>
<dbReference type="InterPro" id="IPR012336">
    <property type="entry name" value="Thioredoxin-like_fold"/>
</dbReference>
<evidence type="ECO:0000313" key="3">
    <source>
        <dbReference type="EMBL" id="MEJ5944096.1"/>
    </source>
</evidence>
<comment type="caution">
    <text evidence="3">The sequence shown here is derived from an EMBL/GenBank/DDBJ whole genome shotgun (WGS) entry which is preliminary data.</text>
</comment>
<dbReference type="Gene3D" id="3.40.30.10">
    <property type="entry name" value="Glutaredoxin"/>
    <property type="match status" value="1"/>
</dbReference>
<feature type="compositionally biased region" description="Low complexity" evidence="1">
    <location>
        <begin position="261"/>
        <end position="285"/>
    </location>
</feature>
<evidence type="ECO:0000259" key="2">
    <source>
        <dbReference type="PROSITE" id="PS51352"/>
    </source>
</evidence>
<evidence type="ECO:0000256" key="1">
    <source>
        <dbReference type="SAM" id="MobiDB-lite"/>
    </source>
</evidence>
<gene>
    <name evidence="3" type="ORF">WDZ17_02125</name>
</gene>
<keyword evidence="4" id="KW-1185">Reference proteome</keyword>
<dbReference type="SUPFAM" id="SSF52833">
    <property type="entry name" value="Thioredoxin-like"/>
    <property type="match status" value="1"/>
</dbReference>
<protein>
    <submittedName>
        <fullName evidence="3">Thioredoxin-like domain-containing protein</fullName>
    </submittedName>
</protein>
<feature type="domain" description="Thioredoxin" evidence="2">
    <location>
        <begin position="13"/>
        <end position="158"/>
    </location>
</feature>
<name>A0ABU8RGB2_9ACTN</name>
<feature type="compositionally biased region" description="Low complexity" evidence="1">
    <location>
        <begin position="192"/>
        <end position="212"/>
    </location>
</feature>
<dbReference type="PANTHER" id="PTHR46388:SF2">
    <property type="entry name" value="NHL REPEAT-CONTAINING PROTEIN 2"/>
    <property type="match status" value="1"/>
</dbReference>
<evidence type="ECO:0000313" key="4">
    <source>
        <dbReference type="Proteomes" id="UP001387100"/>
    </source>
</evidence>
<feature type="region of interest" description="Disordered" evidence="1">
    <location>
        <begin position="192"/>
        <end position="285"/>
    </location>
</feature>
<dbReference type="Pfam" id="PF13905">
    <property type="entry name" value="Thioredoxin_8"/>
    <property type="match status" value="1"/>
</dbReference>
<dbReference type="PANTHER" id="PTHR46388">
    <property type="entry name" value="NHL REPEAT-CONTAINING PROTEIN 2"/>
    <property type="match status" value="1"/>
</dbReference>
<dbReference type="Proteomes" id="UP001387100">
    <property type="component" value="Unassembled WGS sequence"/>
</dbReference>
<dbReference type="InterPro" id="IPR013766">
    <property type="entry name" value="Thioredoxin_domain"/>
</dbReference>
<dbReference type="EMBL" id="JBBIAA010000001">
    <property type="protein sequence ID" value="MEJ5944096.1"/>
    <property type="molecule type" value="Genomic_DNA"/>
</dbReference>
<proteinExistence type="predicted"/>
<reference evidence="3 4" key="1">
    <citation type="journal article" date="2017" name="Int. J. Syst. Evol. Microbiol.">
        <title>Pseudokineococcus basanitobsidens sp. nov., isolated from volcanic rock.</title>
        <authorList>
            <person name="Lee D.W."/>
            <person name="Park M.Y."/>
            <person name="Kim J.J."/>
            <person name="Kim B.S."/>
        </authorList>
    </citation>
    <scope>NUCLEOTIDE SEQUENCE [LARGE SCALE GENOMIC DNA]</scope>
    <source>
        <strain evidence="3 4">DSM 103726</strain>
    </source>
</reference>